<organism evidence="2 3">
    <name type="scientific">Cymbomonas tetramitiformis</name>
    <dbReference type="NCBI Taxonomy" id="36881"/>
    <lineage>
        <taxon>Eukaryota</taxon>
        <taxon>Viridiplantae</taxon>
        <taxon>Chlorophyta</taxon>
        <taxon>Pyramimonadophyceae</taxon>
        <taxon>Pyramimonadales</taxon>
        <taxon>Pyramimonadaceae</taxon>
        <taxon>Cymbomonas</taxon>
    </lineage>
</organism>
<comment type="caution">
    <text evidence="2">The sequence shown here is derived from an EMBL/GenBank/DDBJ whole genome shotgun (WGS) entry which is preliminary data.</text>
</comment>
<dbReference type="EMBL" id="LGRX02015567">
    <property type="protein sequence ID" value="KAK3263304.1"/>
    <property type="molecule type" value="Genomic_DNA"/>
</dbReference>
<feature type="compositionally biased region" description="Basic and acidic residues" evidence="1">
    <location>
        <begin position="83"/>
        <end position="92"/>
    </location>
</feature>
<evidence type="ECO:0000313" key="3">
    <source>
        <dbReference type="Proteomes" id="UP001190700"/>
    </source>
</evidence>
<dbReference type="AlphaFoldDB" id="A0AAE0FP20"/>
<accession>A0AAE0FP20</accession>
<proteinExistence type="predicted"/>
<protein>
    <recommendedName>
        <fullName evidence="4">CHCH domain-containing protein</fullName>
    </recommendedName>
</protein>
<keyword evidence="3" id="KW-1185">Reference proteome</keyword>
<evidence type="ECO:0008006" key="4">
    <source>
        <dbReference type="Google" id="ProtNLM"/>
    </source>
</evidence>
<feature type="region of interest" description="Disordered" evidence="1">
    <location>
        <begin position="55"/>
        <end position="92"/>
    </location>
</feature>
<evidence type="ECO:0000256" key="1">
    <source>
        <dbReference type="SAM" id="MobiDB-lite"/>
    </source>
</evidence>
<reference evidence="2 3" key="1">
    <citation type="journal article" date="2015" name="Genome Biol. Evol.">
        <title>Comparative Genomics of a Bacterivorous Green Alga Reveals Evolutionary Causalities and Consequences of Phago-Mixotrophic Mode of Nutrition.</title>
        <authorList>
            <person name="Burns J.A."/>
            <person name="Paasch A."/>
            <person name="Narechania A."/>
            <person name="Kim E."/>
        </authorList>
    </citation>
    <scope>NUCLEOTIDE SEQUENCE [LARGE SCALE GENOMIC DNA]</scope>
    <source>
        <strain evidence="2 3">PLY_AMNH</strain>
    </source>
</reference>
<sequence>MSFFSDAPEKKAALDACAAEQLELLQCFKGASSFWDCGEKRDIFTKCYERERGNMKSKLAAPGADTSVPSSPEPSPNLPAGCSKDRGPPRDK</sequence>
<dbReference type="Proteomes" id="UP001190700">
    <property type="component" value="Unassembled WGS sequence"/>
</dbReference>
<name>A0AAE0FP20_9CHLO</name>
<gene>
    <name evidence="2" type="ORF">CYMTET_27881</name>
</gene>
<evidence type="ECO:0000313" key="2">
    <source>
        <dbReference type="EMBL" id="KAK3263304.1"/>
    </source>
</evidence>